<dbReference type="PANTHER" id="PTHR24412:SF501">
    <property type="entry name" value="BTB DOMAIN-CONTAINING PROTEIN"/>
    <property type="match status" value="1"/>
</dbReference>
<dbReference type="PROSITE" id="PS50097">
    <property type="entry name" value="BTB"/>
    <property type="match status" value="1"/>
</dbReference>
<dbReference type="InterPro" id="IPR000210">
    <property type="entry name" value="BTB/POZ_dom"/>
</dbReference>
<evidence type="ECO:0000313" key="5">
    <source>
        <dbReference type="RefSeq" id="XP_019641906.1"/>
    </source>
</evidence>
<dbReference type="Pfam" id="PF13964">
    <property type="entry name" value="Beta-prop_Calicin"/>
    <property type="match status" value="1"/>
</dbReference>
<dbReference type="InterPro" id="IPR011333">
    <property type="entry name" value="SKP1/BTB/POZ_sf"/>
</dbReference>
<dbReference type="OrthoDB" id="10261408at2759"/>
<dbReference type="InterPro" id="IPR015915">
    <property type="entry name" value="Kelch-typ_b-propeller"/>
</dbReference>
<protein>
    <submittedName>
        <fullName evidence="5">Kelch-like protein 12</fullName>
    </submittedName>
</protein>
<keyword evidence="1" id="KW-0880">Kelch repeat</keyword>
<name>A0A6P5AIX7_BRABE</name>
<feature type="domain" description="BTB" evidence="3">
    <location>
        <begin position="37"/>
        <end position="104"/>
    </location>
</feature>
<gene>
    <name evidence="5" type="primary">LOC109483354</name>
</gene>
<sequence length="600" mass="67190">MATGGNTETVRRSLDHSFHANTVLCALNEQRIQEKFCDVVLEVEGRKIPAHRNVLAACSPYFDAMFGGNLAESRSSQVTLTEVSPEAVSKVIEYMYKGQVQVDPKHAEELLHVSDLFLITELKLECQDILQNMLDSNDAVQCLRIRNLAKIYNMTTLEEKAMTFVRQNFSEIAKREDILQTSIEDMRTLLSDDHLQVESEESILELILRWIQSDKTNREQYLTELVKLVRYGDVNKDFLSKVRMEDLVRESEECQLLIDDIMSKFRTELEAIPGMKTRGGRLKEVLMMAGGYLTSAAVRFPIQYSQAYVIEEGKWMGLPRLPSAQGAYGIAACHRQAYSVGGLFARPVGSRTTAIVSSVKAYRYDSLSNTWTQVADMNAPRAYPGVAACGGYVYAIGGLSSGGLHRNNTVERYSPKEDQWQHVASMNSARFSVATVVKDDRYIYCISGKETAVTTSQSVEVYDTETNRWRCLPRAPITFEEVPFAEVHPGDGMIHVYSIGQSECVFDPKSELWTVVSDGPIPHLPDSSVRRKAAVHVEKGVIHVWGGHDRNNSNTIYSNGFVYRDGTWTAMNAGGIATMSAAFCKLKLPVEFLRGLHGKQ</sequence>
<dbReference type="FunFam" id="1.25.40.420:FF:000001">
    <property type="entry name" value="Kelch-like family member 12"/>
    <property type="match status" value="1"/>
</dbReference>
<dbReference type="Gene3D" id="1.25.40.420">
    <property type="match status" value="1"/>
</dbReference>
<reference evidence="5" key="1">
    <citation type="submission" date="2025-08" db="UniProtKB">
        <authorList>
            <consortium name="RefSeq"/>
        </authorList>
    </citation>
    <scope>IDENTIFICATION</scope>
    <source>
        <tissue evidence="5">Gonad</tissue>
    </source>
</reference>
<dbReference type="AlphaFoldDB" id="A0A6P5AIX7"/>
<dbReference type="Pfam" id="PF07707">
    <property type="entry name" value="BACK"/>
    <property type="match status" value="1"/>
</dbReference>
<evidence type="ECO:0000256" key="2">
    <source>
        <dbReference type="ARBA" id="ARBA00022737"/>
    </source>
</evidence>
<dbReference type="Proteomes" id="UP000515135">
    <property type="component" value="Unplaced"/>
</dbReference>
<dbReference type="SMART" id="SM00612">
    <property type="entry name" value="Kelch"/>
    <property type="match status" value="2"/>
</dbReference>
<dbReference type="KEGG" id="bbel:109483354"/>
<dbReference type="PANTHER" id="PTHR24412">
    <property type="entry name" value="KELCH PROTEIN"/>
    <property type="match status" value="1"/>
</dbReference>
<dbReference type="SMART" id="SM00225">
    <property type="entry name" value="BTB"/>
    <property type="match status" value="1"/>
</dbReference>
<dbReference type="Pfam" id="PF00651">
    <property type="entry name" value="BTB"/>
    <property type="match status" value="1"/>
</dbReference>
<evidence type="ECO:0000259" key="3">
    <source>
        <dbReference type="PROSITE" id="PS50097"/>
    </source>
</evidence>
<organism evidence="4 5">
    <name type="scientific">Branchiostoma belcheri</name>
    <name type="common">Amphioxus</name>
    <dbReference type="NCBI Taxonomy" id="7741"/>
    <lineage>
        <taxon>Eukaryota</taxon>
        <taxon>Metazoa</taxon>
        <taxon>Chordata</taxon>
        <taxon>Cephalochordata</taxon>
        <taxon>Leptocardii</taxon>
        <taxon>Amphioxiformes</taxon>
        <taxon>Branchiostomatidae</taxon>
        <taxon>Branchiostoma</taxon>
    </lineage>
</organism>
<dbReference type="RefSeq" id="XP_019641906.1">
    <property type="nucleotide sequence ID" value="XM_019786347.1"/>
</dbReference>
<dbReference type="Gene3D" id="3.30.710.10">
    <property type="entry name" value="Potassium Channel Kv1.1, Chain A"/>
    <property type="match status" value="1"/>
</dbReference>
<evidence type="ECO:0000313" key="4">
    <source>
        <dbReference type="Proteomes" id="UP000515135"/>
    </source>
</evidence>
<keyword evidence="2" id="KW-0677">Repeat</keyword>
<dbReference type="InterPro" id="IPR006652">
    <property type="entry name" value="Kelch_1"/>
</dbReference>
<proteinExistence type="predicted"/>
<keyword evidence="4" id="KW-1185">Reference proteome</keyword>
<dbReference type="SUPFAM" id="SSF117281">
    <property type="entry name" value="Kelch motif"/>
    <property type="match status" value="1"/>
</dbReference>
<dbReference type="CDD" id="cd18186">
    <property type="entry name" value="BTB_POZ_ZBTB_KLHL-like"/>
    <property type="match status" value="1"/>
</dbReference>
<dbReference type="SMART" id="SM00875">
    <property type="entry name" value="BACK"/>
    <property type="match status" value="1"/>
</dbReference>
<accession>A0A6P5AIX7</accession>
<dbReference type="GeneID" id="109483354"/>
<dbReference type="SUPFAM" id="SSF54695">
    <property type="entry name" value="POZ domain"/>
    <property type="match status" value="1"/>
</dbReference>
<dbReference type="Gene3D" id="2.120.10.80">
    <property type="entry name" value="Kelch-type beta propeller"/>
    <property type="match status" value="1"/>
</dbReference>
<evidence type="ECO:0000256" key="1">
    <source>
        <dbReference type="ARBA" id="ARBA00022441"/>
    </source>
</evidence>
<dbReference type="InterPro" id="IPR011705">
    <property type="entry name" value="BACK"/>
</dbReference>